<feature type="non-terminal residue" evidence="2">
    <location>
        <position position="1"/>
    </location>
</feature>
<feature type="compositionally biased region" description="Basic residues" evidence="1">
    <location>
        <begin position="158"/>
        <end position="167"/>
    </location>
</feature>
<name>V6LU21_9EUKA</name>
<proteinExistence type="predicted"/>
<evidence type="ECO:0000313" key="2">
    <source>
        <dbReference type="EMBL" id="EST48152.1"/>
    </source>
</evidence>
<feature type="region of interest" description="Disordered" evidence="1">
    <location>
        <begin position="78"/>
        <end position="190"/>
    </location>
</feature>
<reference evidence="2" key="1">
    <citation type="journal article" date="2014" name="PLoS Genet.">
        <title>The Genome of Spironucleus salmonicida Highlights a Fish Pathogen Adapted to Fluctuating Environments.</title>
        <authorList>
            <person name="Xu F."/>
            <person name="Jerlstrom-Hultqvist J."/>
            <person name="Einarsson E."/>
            <person name="Astvaldsson A."/>
            <person name="Svard S.G."/>
            <person name="Andersson J.O."/>
        </authorList>
    </citation>
    <scope>NUCLEOTIDE SEQUENCE</scope>
</reference>
<sequence>RQPVPPRPRPAGVPGRRGPGHAVRAVRAPGARERPRGALPGLPAAPPSAPRGPARHPQGVPGPCRGCTRLHGHARAARALPACRPRPSAPPAGVPGVRARRVPGASAPPARPVRRSPRRHRRAGACRLRPAGAGPRERGRRVPGALLLRLQPPPVRRGPTRHPLRLPRRADGRPGHGRVQGPPPPGTPWRALRVGAGGKRCWAPGRCPRWG</sequence>
<evidence type="ECO:0000256" key="1">
    <source>
        <dbReference type="SAM" id="MobiDB-lite"/>
    </source>
</evidence>
<organism evidence="2">
    <name type="scientific">Spironucleus salmonicida</name>
    <dbReference type="NCBI Taxonomy" id="348837"/>
    <lineage>
        <taxon>Eukaryota</taxon>
        <taxon>Metamonada</taxon>
        <taxon>Diplomonadida</taxon>
        <taxon>Hexamitidae</taxon>
        <taxon>Hexamitinae</taxon>
        <taxon>Spironucleus</taxon>
    </lineage>
</organism>
<feature type="compositionally biased region" description="Basic residues" evidence="1">
    <location>
        <begin position="112"/>
        <end position="124"/>
    </location>
</feature>
<feature type="compositionally biased region" description="Low complexity" evidence="1">
    <location>
        <begin position="12"/>
        <end position="29"/>
    </location>
</feature>
<gene>
    <name evidence="2" type="ORF">SS50377_11713</name>
</gene>
<feature type="compositionally biased region" description="Pro residues" evidence="1">
    <location>
        <begin position="1"/>
        <end position="11"/>
    </location>
</feature>
<protein>
    <submittedName>
        <fullName evidence="2">Uncharacterized protein</fullName>
    </submittedName>
</protein>
<accession>V6LU21</accession>
<feature type="compositionally biased region" description="Low complexity" evidence="1">
    <location>
        <begin position="125"/>
        <end position="134"/>
    </location>
</feature>
<dbReference type="EMBL" id="KI546000">
    <property type="protein sequence ID" value="EST48152.1"/>
    <property type="molecule type" value="Genomic_DNA"/>
</dbReference>
<dbReference type="AlphaFoldDB" id="V6LU21"/>
<feature type="region of interest" description="Disordered" evidence="1">
    <location>
        <begin position="1"/>
        <end position="65"/>
    </location>
</feature>